<dbReference type="Gene3D" id="2.60.40.820">
    <property type="entry name" value="Transcription factor, T-box"/>
    <property type="match status" value="1"/>
</dbReference>
<comment type="subcellular location">
    <subcellularLocation>
        <location evidence="5">Nucleus</location>
    </subcellularLocation>
</comment>
<keyword evidence="2 5" id="KW-0238">DNA-binding</keyword>
<keyword evidence="7" id="KW-1185">Reference proteome</keyword>
<dbReference type="Proteomes" id="UP000887565">
    <property type="component" value="Unplaced"/>
</dbReference>
<keyword evidence="3" id="KW-0804">Transcription</keyword>
<evidence type="ECO:0000256" key="4">
    <source>
        <dbReference type="ARBA" id="ARBA00023242"/>
    </source>
</evidence>
<accession>A0A915KQB5</accession>
<dbReference type="PANTHER" id="PTHR11267:SF201">
    <property type="entry name" value="T-BOX DOMAIN-CONTAINING PROTEIN"/>
    <property type="match status" value="1"/>
</dbReference>
<evidence type="ECO:0000256" key="2">
    <source>
        <dbReference type="ARBA" id="ARBA00023125"/>
    </source>
</evidence>
<evidence type="ECO:0000256" key="5">
    <source>
        <dbReference type="PROSITE-ProRule" id="PRU00201"/>
    </source>
</evidence>
<dbReference type="GO" id="GO:0000978">
    <property type="term" value="F:RNA polymerase II cis-regulatory region sequence-specific DNA binding"/>
    <property type="evidence" value="ECO:0007669"/>
    <property type="project" value="InterPro"/>
</dbReference>
<dbReference type="InterPro" id="IPR001699">
    <property type="entry name" value="TF_T-box"/>
</dbReference>
<dbReference type="InterPro" id="IPR008967">
    <property type="entry name" value="p53-like_TF_DNA-bd_sf"/>
</dbReference>
<evidence type="ECO:0000313" key="8">
    <source>
        <dbReference type="WBParaSite" id="nRc.2.0.1.t40270-RA"/>
    </source>
</evidence>
<evidence type="ECO:0000259" key="6">
    <source>
        <dbReference type="PROSITE" id="PS50252"/>
    </source>
</evidence>
<dbReference type="InterPro" id="IPR036960">
    <property type="entry name" value="T-box_sf"/>
</dbReference>
<name>A0A915KQB5_ROMCU</name>
<dbReference type="GO" id="GO:0045893">
    <property type="term" value="P:positive regulation of DNA-templated transcription"/>
    <property type="evidence" value="ECO:0007669"/>
    <property type="project" value="InterPro"/>
</dbReference>
<dbReference type="SUPFAM" id="SSF49417">
    <property type="entry name" value="p53-like transcription factors"/>
    <property type="match status" value="1"/>
</dbReference>
<dbReference type="PROSITE" id="PS50252">
    <property type="entry name" value="TBOX_3"/>
    <property type="match status" value="1"/>
</dbReference>
<dbReference type="AlphaFoldDB" id="A0A915KQB5"/>
<dbReference type="InterPro" id="IPR046360">
    <property type="entry name" value="T-box_DNA-bd"/>
</dbReference>
<protein>
    <submittedName>
        <fullName evidence="8">T-box domain-containing protein</fullName>
    </submittedName>
</protein>
<dbReference type="Pfam" id="PF00907">
    <property type="entry name" value="T-box"/>
    <property type="match status" value="1"/>
</dbReference>
<dbReference type="GO" id="GO:0001708">
    <property type="term" value="P:cell fate specification"/>
    <property type="evidence" value="ECO:0007669"/>
    <property type="project" value="TreeGrafter"/>
</dbReference>
<evidence type="ECO:0000256" key="3">
    <source>
        <dbReference type="ARBA" id="ARBA00023163"/>
    </source>
</evidence>
<proteinExistence type="predicted"/>
<dbReference type="GO" id="GO:0000785">
    <property type="term" value="C:chromatin"/>
    <property type="evidence" value="ECO:0007669"/>
    <property type="project" value="TreeGrafter"/>
</dbReference>
<dbReference type="CDD" id="cd00182">
    <property type="entry name" value="T-box"/>
    <property type="match status" value="1"/>
</dbReference>
<dbReference type="GO" id="GO:0005634">
    <property type="term" value="C:nucleus"/>
    <property type="evidence" value="ECO:0007669"/>
    <property type="project" value="UniProtKB-SubCell"/>
</dbReference>
<evidence type="ECO:0000256" key="1">
    <source>
        <dbReference type="ARBA" id="ARBA00023015"/>
    </source>
</evidence>
<dbReference type="PRINTS" id="PR00937">
    <property type="entry name" value="TBOX"/>
</dbReference>
<dbReference type="WBParaSite" id="nRc.2.0.1.t40270-RA">
    <property type="protein sequence ID" value="nRc.2.0.1.t40270-RA"/>
    <property type="gene ID" value="nRc.2.0.1.g40270"/>
</dbReference>
<comment type="caution">
    <text evidence="5">Lacks conserved residue(s) required for the propagation of feature annotation.</text>
</comment>
<feature type="domain" description="T-box" evidence="6">
    <location>
        <begin position="43"/>
        <end position="247"/>
    </location>
</feature>
<dbReference type="SMART" id="SM00425">
    <property type="entry name" value="TBOX"/>
    <property type="match status" value="1"/>
</dbReference>
<dbReference type="GO" id="GO:0000981">
    <property type="term" value="F:DNA-binding transcription factor activity, RNA polymerase II-specific"/>
    <property type="evidence" value="ECO:0007669"/>
    <property type="project" value="TreeGrafter"/>
</dbReference>
<sequence>MFASYAGSMVSGACFFSLKKIVLYFSFGESIIKMCSESIKIELLNAEIWECFHQYETEMTVTKQGRRMFPTLRYKISGLDPNATYALELRMVASDGFRRKYQNCRWILCGKYCDFRAAPSNSEKNDAGDNGEVDLKQKIAAGPTYQHPDSPARGSLWTKQDVSFHKMKLTNNADSADKGGILLSSMRKYIPVLAIFRTHDSVKNREKVLVACKSFDETSFIAVTSYQNPKITDLKVKNNPFAKGFRHLRKNLVFDSESINFASILNRHDDHDGDSATILEQTSFSNKKRKFEEIVSSPNNDKKTPSDVFVSNNNFETITPSPSNTDFLEKSQIVPQTPRPPFSNSNYRIMLPASQIPRLSSVPTLPFPPLFPIFNCPALSLPGLLTTSIFPFFGSSSNFSPSFIPPFSTPHTSANLPPFTSMDFTRFFMSDISAFMSQYYRTTSSHITAENGHQL</sequence>
<organism evidence="7 8">
    <name type="scientific">Romanomermis culicivorax</name>
    <name type="common">Nematode worm</name>
    <dbReference type="NCBI Taxonomy" id="13658"/>
    <lineage>
        <taxon>Eukaryota</taxon>
        <taxon>Metazoa</taxon>
        <taxon>Ecdysozoa</taxon>
        <taxon>Nematoda</taxon>
        <taxon>Enoplea</taxon>
        <taxon>Dorylaimia</taxon>
        <taxon>Mermithida</taxon>
        <taxon>Mermithoidea</taxon>
        <taxon>Mermithidae</taxon>
        <taxon>Romanomermis</taxon>
    </lineage>
</organism>
<keyword evidence="4 5" id="KW-0539">Nucleus</keyword>
<reference evidence="8" key="1">
    <citation type="submission" date="2022-11" db="UniProtKB">
        <authorList>
            <consortium name="WormBaseParasite"/>
        </authorList>
    </citation>
    <scope>IDENTIFICATION</scope>
</reference>
<keyword evidence="1" id="KW-0805">Transcription regulation</keyword>
<evidence type="ECO:0000313" key="7">
    <source>
        <dbReference type="Proteomes" id="UP000887565"/>
    </source>
</evidence>
<dbReference type="PANTHER" id="PTHR11267">
    <property type="entry name" value="T-BOX PROTEIN-RELATED"/>
    <property type="match status" value="1"/>
</dbReference>